<dbReference type="CDD" id="cd00222">
    <property type="entry name" value="CollagenBindB"/>
    <property type="match status" value="6"/>
</dbReference>
<dbReference type="InterPro" id="IPR011252">
    <property type="entry name" value="Fibrogen-bd_dom1"/>
</dbReference>
<dbReference type="Pfam" id="PF05738">
    <property type="entry name" value="Cna_B"/>
    <property type="match status" value="6"/>
</dbReference>
<proteinExistence type="predicted"/>
<feature type="compositionally biased region" description="Basic and acidic residues" evidence="6">
    <location>
        <begin position="1048"/>
        <end position="1057"/>
    </location>
</feature>
<evidence type="ECO:0000256" key="3">
    <source>
        <dbReference type="ARBA" id="ARBA00022525"/>
    </source>
</evidence>
<evidence type="ECO:0000256" key="8">
    <source>
        <dbReference type="SAM" id="SignalP"/>
    </source>
</evidence>
<dbReference type="SUPFAM" id="SSF49478">
    <property type="entry name" value="Cna protein B-type domain"/>
    <property type="match status" value="6"/>
</dbReference>
<feature type="domain" description="Gram-positive cocci surface proteins LPxTG" evidence="9">
    <location>
        <begin position="1072"/>
        <end position="1103"/>
    </location>
</feature>
<dbReference type="Pfam" id="PF17961">
    <property type="entry name" value="Big_8"/>
    <property type="match status" value="1"/>
</dbReference>
<dbReference type="AlphaFoldDB" id="A0A2L0D6B6"/>
<dbReference type="Pfam" id="PF00746">
    <property type="entry name" value="Gram_pos_anchor"/>
    <property type="match status" value="1"/>
</dbReference>
<evidence type="ECO:0000259" key="9">
    <source>
        <dbReference type="PROSITE" id="PS50847"/>
    </source>
</evidence>
<dbReference type="EMBL" id="CP025536">
    <property type="protein sequence ID" value="AUW97345.1"/>
    <property type="molecule type" value="Genomic_DNA"/>
</dbReference>
<protein>
    <recommendedName>
        <fullName evidence="9">Gram-positive cocci surface proteins LPxTG domain-containing protein</fullName>
    </recommendedName>
</protein>
<dbReference type="InterPro" id="IPR038174">
    <property type="entry name" value="Strep_pil_link_sf"/>
</dbReference>
<organism evidence="10 11">
    <name type="scientific">Streptococcus pluranimalium</name>
    <dbReference type="NCBI Taxonomy" id="82348"/>
    <lineage>
        <taxon>Bacteria</taxon>
        <taxon>Bacillati</taxon>
        <taxon>Bacillota</taxon>
        <taxon>Bacilli</taxon>
        <taxon>Lactobacillales</taxon>
        <taxon>Streptococcaceae</taxon>
        <taxon>Streptococcus</taxon>
    </lineage>
</organism>
<evidence type="ECO:0000313" key="11">
    <source>
        <dbReference type="Proteomes" id="UP000238956"/>
    </source>
</evidence>
<sequence length="1103" mass="120730">MKRKILNILSILTLLVSSLTGLANVKVSAQEITGYGITANLVHVQKDGTVITLDNTNKQLDSGLLKYNAAFDFTNVRDIDEGDTLTLQLPAELKLAGAISFPVTNAAGSVVGHAVGNSNTNNSVIVTFTDFFSKVNEQRTMELTFDVRATDDSAQTVETTIPGTATPVSYNTGVSVIPGVSYKYSYRSADDPKKIHWVAIVNASQEPIRHLVIEDTLSEGQYFTDEDKANVRVLRKVVVADDPIDSEREISERLTVDNHRRDVVFSETGFTYTAPDEYIQTLDGKDYGHPYYILYTTHIKDEAYATGNVLNNTITVKGSNGYNNPYTARYVVDSGTGRASAVKSDKVILETQKLVEGAGASLKADQFEFALYAADDLANPLQVKKNAADGKVTFDALTLKSEGQFNYVIKEVIPAEADRVEGYTYDEGQVDVLVDVTKDADNVYRGSAAYGEKTTFTNTYQALTDVSGTKTWKGDDAAKRPESVTVQLLADGVALAGQTTDTDAEGNYSFENLPKYNADGSEINYTVEELYVPFGYEVSYDETHRNITNTYKPSLVSVEGTKTWDDNDDQDGKRPESITVNLLADGKEVAEKTVTAEDDWKYSFTDLNEFKDELDVNGQPVAINYTVTEDTVEGYTTEINGYDITNTYAPGKTSVTVSKVWDDANNQDGKRPATISLQLTADGKASGEVVTLSEDNNWTYTWSDLDQKANKQDIVYAVEEAEVEGYKSKVSAIKDGQIVVTNTYNPETTAVEVSKTWDDAENQDGKRPASLEVALVKDGQITDQKLVLTAANNWSASFNNLPKFANGVEIAYSVAEVTVPEGYTASEPVLTEEGSWSLTNTYSPEVTNITGQKTWDDADNQDGKRPESITVNLLADGQEVAEQLVDAASGWTYAFENLPKFKDGQEIVYTITEDAVANYAVTQDGYNLTNSYTPGKTSVTVSKVWDDENDQDGLRPDSIEVQLYANGEKSGDAVVLSKDNNWTYIWNELDLKADKKEIVYSVSEISDVKGYQKTVSSVENGQVVIINHHIPTKPEGPGQTPPTSPSSTEDKKSSDKAPKLVKDIKKAIGKVLPSTGENSSILGFIGVGILALLAYYIIKRRKA</sequence>
<feature type="transmembrane region" description="Helical" evidence="7">
    <location>
        <begin position="1080"/>
        <end position="1098"/>
    </location>
</feature>
<keyword evidence="11" id="KW-1185">Reference proteome</keyword>
<evidence type="ECO:0000256" key="6">
    <source>
        <dbReference type="SAM" id="MobiDB-lite"/>
    </source>
</evidence>
<reference evidence="10 11" key="2">
    <citation type="submission" date="2018-02" db="EMBL/GenBank/DDBJ databases">
        <title>Whole genome sequencing analysis of Streptococcus pluranimalium isolated from cattle infected mastitis in China.</title>
        <authorList>
            <person name="Zhang J.-R."/>
            <person name="Hu G.-Z."/>
        </authorList>
    </citation>
    <scope>NUCLEOTIDE SEQUENCE [LARGE SCALE GENOMIC DNA]</scope>
    <source>
        <strain evidence="10 11">TH11417</strain>
    </source>
</reference>
<dbReference type="RefSeq" id="WP_104968649.1">
    <property type="nucleotide sequence ID" value="NZ_CP025536.1"/>
</dbReference>
<dbReference type="Gene3D" id="2.60.40.3050">
    <property type="match status" value="1"/>
</dbReference>
<evidence type="ECO:0000256" key="2">
    <source>
        <dbReference type="ARBA" id="ARBA00022512"/>
    </source>
</evidence>
<dbReference type="NCBIfam" id="TIGR01167">
    <property type="entry name" value="LPXTG_anchor"/>
    <property type="match status" value="1"/>
</dbReference>
<feature type="signal peptide" evidence="8">
    <location>
        <begin position="1"/>
        <end position="23"/>
    </location>
</feature>
<reference evidence="10 11" key="1">
    <citation type="submission" date="2017-12" db="EMBL/GenBank/DDBJ databases">
        <authorList>
            <person name="Hurst M.R.H."/>
        </authorList>
    </citation>
    <scope>NUCLEOTIDE SEQUENCE [LARGE SCALE GENOMIC DNA]</scope>
    <source>
        <strain evidence="10 11">TH11417</strain>
    </source>
</reference>
<evidence type="ECO:0000256" key="5">
    <source>
        <dbReference type="ARBA" id="ARBA00023088"/>
    </source>
</evidence>
<accession>A0A2L0D6B6</accession>
<evidence type="ECO:0000256" key="1">
    <source>
        <dbReference type="ARBA" id="ARBA00004168"/>
    </source>
</evidence>
<dbReference type="PROSITE" id="PS50847">
    <property type="entry name" value="GRAM_POS_ANCHORING"/>
    <property type="match status" value="1"/>
</dbReference>
<name>A0A2L0D6B6_9STRE</name>
<dbReference type="InterPro" id="IPR019931">
    <property type="entry name" value="LPXTG_anchor"/>
</dbReference>
<dbReference type="GeneID" id="98394168"/>
<keyword evidence="7" id="KW-1133">Transmembrane helix</keyword>
<dbReference type="OrthoDB" id="1744455at2"/>
<keyword evidence="2" id="KW-0134">Cell wall</keyword>
<dbReference type="InterPro" id="IPR008966">
    <property type="entry name" value="Adhesion_dom_sf"/>
</dbReference>
<gene>
    <name evidence="10" type="ORF">C0J00_09640</name>
</gene>
<evidence type="ECO:0000256" key="7">
    <source>
        <dbReference type="SAM" id="Phobius"/>
    </source>
</evidence>
<keyword evidence="4 8" id="KW-0732">Signal</keyword>
<evidence type="ECO:0000313" key="10">
    <source>
        <dbReference type="EMBL" id="AUW97345.1"/>
    </source>
</evidence>
<dbReference type="SUPFAM" id="SSF49401">
    <property type="entry name" value="Bacterial adhesins"/>
    <property type="match status" value="2"/>
</dbReference>
<dbReference type="Gene3D" id="2.60.40.1140">
    <property type="entry name" value="Collagen-binding surface protein Cna, B-type domain"/>
    <property type="match status" value="6"/>
</dbReference>
<keyword evidence="5" id="KW-0572">Peptidoglycan-anchor</keyword>
<dbReference type="InterPro" id="IPR008454">
    <property type="entry name" value="Collagen-bd_Cna-like_B-typ_dom"/>
</dbReference>
<feature type="chain" id="PRO_5038640480" description="Gram-positive cocci surface proteins LPxTG domain-containing protein" evidence="8">
    <location>
        <begin position="24"/>
        <end position="1103"/>
    </location>
</feature>
<feature type="region of interest" description="Disordered" evidence="6">
    <location>
        <begin position="1029"/>
        <end position="1057"/>
    </location>
</feature>
<dbReference type="InterPro" id="IPR041171">
    <property type="entry name" value="SDR_Ig"/>
</dbReference>
<evidence type="ECO:0000256" key="4">
    <source>
        <dbReference type="ARBA" id="ARBA00022729"/>
    </source>
</evidence>
<dbReference type="KEGG" id="splr:C0J00_09640"/>
<comment type="subcellular location">
    <subcellularLocation>
        <location evidence="1">Secreted</location>
        <location evidence="1">Cell wall</location>
        <topology evidence="1">Peptidoglycan-anchor</topology>
    </subcellularLocation>
</comment>
<keyword evidence="3" id="KW-0964">Secreted</keyword>
<dbReference type="Proteomes" id="UP000238956">
    <property type="component" value="Chromosome"/>
</dbReference>
<keyword evidence="7" id="KW-0812">Transmembrane</keyword>
<dbReference type="Gene3D" id="2.60.40.1280">
    <property type="match status" value="1"/>
</dbReference>
<keyword evidence="7" id="KW-0472">Membrane</keyword>
<dbReference type="GO" id="GO:0007155">
    <property type="term" value="P:cell adhesion"/>
    <property type="evidence" value="ECO:0007669"/>
    <property type="project" value="InterPro"/>
</dbReference>